<organism evidence="1">
    <name type="scientific">Schistocephalus solidus</name>
    <name type="common">Tapeworm</name>
    <dbReference type="NCBI Taxonomy" id="70667"/>
    <lineage>
        <taxon>Eukaryota</taxon>
        <taxon>Metazoa</taxon>
        <taxon>Spiralia</taxon>
        <taxon>Lophotrochozoa</taxon>
        <taxon>Platyhelminthes</taxon>
        <taxon>Cestoda</taxon>
        <taxon>Eucestoda</taxon>
        <taxon>Diphyllobothriidea</taxon>
        <taxon>Diphyllobothriidae</taxon>
        <taxon>Schistocephalus</taxon>
    </lineage>
</organism>
<evidence type="ECO:0000313" key="1">
    <source>
        <dbReference type="EMBL" id="JAP55185.1"/>
    </source>
</evidence>
<accession>A0A0X3PT96</accession>
<proteinExistence type="predicted"/>
<keyword evidence="1" id="KW-0240">DNA-directed RNA polymerase</keyword>
<protein>
    <submittedName>
        <fullName evidence="1">DNA-directed RNA polymerase I subunit RPA12</fullName>
    </submittedName>
</protein>
<dbReference type="EMBL" id="GEEE01008040">
    <property type="protein sequence ID" value="JAP55185.1"/>
    <property type="molecule type" value="Transcribed_RNA"/>
</dbReference>
<reference evidence="1" key="1">
    <citation type="submission" date="2016-01" db="EMBL/GenBank/DDBJ databases">
        <title>Reference transcriptome for the parasite Schistocephalus solidus: insights into the molecular evolution of parasitism.</title>
        <authorList>
            <person name="Hebert F.O."/>
            <person name="Grambauer S."/>
            <person name="Barber I."/>
            <person name="Landry C.R."/>
            <person name="Aubin-Horth N."/>
        </authorList>
    </citation>
    <scope>NUCLEOTIDE SEQUENCE</scope>
</reference>
<dbReference type="AlphaFoldDB" id="A0A0X3PT96"/>
<name>A0A0X3PT96_SCHSO</name>
<keyword evidence="1" id="KW-0804">Transcription</keyword>
<gene>
    <name evidence="1" type="primary">RPA12</name>
    <name evidence="1" type="ORF">TR115867</name>
</gene>
<sequence>MTLCTSVNNGLAFVCRPGLHGSVCHAVVTTVRAIFFNRRSITRGCDSTLSFCRQLQCFFRTEYCECTLQHLWKKKAMTEVWTYRTPGHFHHQTKLSCRQTRIDKWELNTFDIRKSHWQQDDAEVMYHRRSKNICGSVQARLEEPCLTSPCT</sequence>
<dbReference type="GO" id="GO:0000428">
    <property type="term" value="C:DNA-directed RNA polymerase complex"/>
    <property type="evidence" value="ECO:0007669"/>
    <property type="project" value="UniProtKB-KW"/>
</dbReference>